<feature type="non-terminal residue" evidence="1">
    <location>
        <position position="1"/>
    </location>
</feature>
<gene>
    <name evidence="1" type="primary">ORF14840</name>
</gene>
<organism evidence="1">
    <name type="scientific">Arion vulgaris</name>
    <dbReference type="NCBI Taxonomy" id="1028688"/>
    <lineage>
        <taxon>Eukaryota</taxon>
        <taxon>Metazoa</taxon>
        <taxon>Spiralia</taxon>
        <taxon>Lophotrochozoa</taxon>
        <taxon>Mollusca</taxon>
        <taxon>Gastropoda</taxon>
        <taxon>Heterobranchia</taxon>
        <taxon>Euthyneura</taxon>
        <taxon>Panpulmonata</taxon>
        <taxon>Eupulmonata</taxon>
        <taxon>Stylommatophora</taxon>
        <taxon>Helicina</taxon>
        <taxon>Arionoidea</taxon>
        <taxon>Arionidae</taxon>
        <taxon>Arion</taxon>
    </lineage>
</organism>
<dbReference type="EMBL" id="HACG01005056">
    <property type="protein sequence ID" value="CEK51921.1"/>
    <property type="molecule type" value="Transcribed_RNA"/>
</dbReference>
<evidence type="ECO:0000313" key="1">
    <source>
        <dbReference type="EMBL" id="CEK51921.1"/>
    </source>
</evidence>
<sequence length="146" mass="16714">VPTLALPADTIDKRQSDGGSSCNVTGSIYEHGEIFSIQASNQCAKYLCDDGYIRVQEEACENRGRCYPLGTSYEDLDVCKTYTCTKTYGPRYNSYRLVNIYTQGCKDYYGACHDFESQFTYQINGTLNDRCTCYYFDRYSVSYSCW</sequence>
<protein>
    <submittedName>
        <fullName evidence="1">Uncharacterized protein</fullName>
    </submittedName>
</protein>
<dbReference type="AlphaFoldDB" id="A0A0B6Y7X9"/>
<proteinExistence type="predicted"/>
<name>A0A0B6Y7X9_9EUPU</name>
<dbReference type="SUPFAM" id="SSF57603">
    <property type="entry name" value="FnI-like domain"/>
    <property type="match status" value="1"/>
</dbReference>
<reference evidence="1" key="1">
    <citation type="submission" date="2014-12" db="EMBL/GenBank/DDBJ databases">
        <title>Insight into the proteome of Arion vulgaris.</title>
        <authorList>
            <person name="Aradska J."/>
            <person name="Bulat T."/>
            <person name="Smidak R."/>
            <person name="Sarate P."/>
            <person name="Gangsoo J."/>
            <person name="Sialana F."/>
            <person name="Bilban M."/>
            <person name="Lubec G."/>
        </authorList>
    </citation>
    <scope>NUCLEOTIDE SEQUENCE</scope>
    <source>
        <tissue evidence="1">Skin</tissue>
    </source>
</reference>
<accession>A0A0B6Y7X9</accession>